<gene>
    <name evidence="1" type="ORF">EII21_03560</name>
</gene>
<evidence type="ECO:0000313" key="1">
    <source>
        <dbReference type="EMBL" id="RRD91035.1"/>
    </source>
</evidence>
<dbReference type="RefSeq" id="WP_124794265.1">
    <property type="nucleotide sequence ID" value="NZ_RQYC01000003.1"/>
</dbReference>
<protein>
    <submittedName>
        <fullName evidence="1">Uncharacterized protein</fullName>
    </submittedName>
</protein>
<evidence type="ECO:0000313" key="2">
    <source>
        <dbReference type="Proteomes" id="UP000269923"/>
    </source>
</evidence>
<keyword evidence="2" id="KW-1185">Reference proteome</keyword>
<proteinExistence type="predicted"/>
<sequence>MSIQKRLPFLIAAAFGSAHGFANGNSCSVHDHLCAYHAVGRPITSYKGIDNDETRLVIYGRVLNTPDGKPVDFDNHVMLPTHNTETNESTGRFVVSRTAYGGRNPSEVKVEDWERTSDNPATEGAHIYPSQYQVIFNKNTAKARHSGDFNGGENGNIPNAVGCPGHTGNPKDCEAVIITGNVPSGVYSQKLHMFNHHKQENPEANIRMGAWATGQGVLVVKHHDPNFAMASVSEEQEVHGADVNLVGNKAQSQQVDYHFHNNGFDPHAAGTAAWHYGFTHQRIKDGTYTQYNQHTNTIDTMQKVKNVYGHLTTTVQADGTASTRHHQRETVGEYVAGRKPVPKVAPTSSQDSGAKSGWGSLGSFFQPFGEFGNSLIKSVENNSMVQSTKKFVQQKLSDVGYHLSPWERKDILGTPIRCDKRNKNNCQVGFIVPEKYKDDPNSTIVFGVEALDKHWDYLTNYGAGNELIEHFKKDPLYSNYQQGLSNMKPCPSTPPKSNNNNWKSYVGNDKIYHCGNGTTGNVTILEKTNVQLSDNRLMNECVYINGVLVDHKHKYAGCVGTPDRFYTADNLFKHSTIDVGGPLFRGERAYKESRRYMDEQGVKTDGLTTVKVLGLDIYYGTKDFVLNGYYDTKGRVDFMKNMVDFTIKSNIVPIIHDQNLK</sequence>
<comment type="caution">
    <text evidence="1">The sequence shown here is derived from an EMBL/GenBank/DDBJ whole genome shotgun (WGS) entry which is preliminary data.</text>
</comment>
<dbReference type="Proteomes" id="UP000269923">
    <property type="component" value="Unassembled WGS sequence"/>
</dbReference>
<dbReference type="AlphaFoldDB" id="A0A3P2A7S5"/>
<dbReference type="OrthoDB" id="4317910at2"/>
<organism evidence="1 2">
    <name type="scientific">Conchiformibius steedae</name>
    <dbReference type="NCBI Taxonomy" id="153493"/>
    <lineage>
        <taxon>Bacteria</taxon>
        <taxon>Pseudomonadati</taxon>
        <taxon>Pseudomonadota</taxon>
        <taxon>Betaproteobacteria</taxon>
        <taxon>Neisseriales</taxon>
        <taxon>Neisseriaceae</taxon>
        <taxon>Conchiformibius</taxon>
    </lineage>
</organism>
<accession>A0A3P2A7S5</accession>
<dbReference type="EMBL" id="RQYC01000003">
    <property type="protein sequence ID" value="RRD91035.1"/>
    <property type="molecule type" value="Genomic_DNA"/>
</dbReference>
<reference evidence="1 2" key="1">
    <citation type="submission" date="2018-11" db="EMBL/GenBank/DDBJ databases">
        <title>Genomes From Bacteria Associated with the Canine Oral Cavity: a Test Case for Automated Genome-Based Taxonomic Assignment.</title>
        <authorList>
            <person name="Coil D.A."/>
            <person name="Jospin G."/>
            <person name="Darling A.E."/>
            <person name="Wallis C."/>
            <person name="Davis I.J."/>
            <person name="Harris S."/>
            <person name="Eisen J.A."/>
            <person name="Holcombe L.J."/>
            <person name="O'Flynn C."/>
        </authorList>
    </citation>
    <scope>NUCLEOTIDE SEQUENCE [LARGE SCALE GENOMIC DNA]</scope>
    <source>
        <strain evidence="1 2">COT-280</strain>
    </source>
</reference>
<name>A0A3P2A7S5_9NEIS</name>